<proteinExistence type="predicted"/>
<gene>
    <name evidence="1" type="ORF">MEDL_7302</name>
</gene>
<dbReference type="AlphaFoldDB" id="A0A8S3QA68"/>
<name>A0A8S3QA68_MYTED</name>
<organism evidence="1 2">
    <name type="scientific">Mytilus edulis</name>
    <name type="common">Blue mussel</name>
    <dbReference type="NCBI Taxonomy" id="6550"/>
    <lineage>
        <taxon>Eukaryota</taxon>
        <taxon>Metazoa</taxon>
        <taxon>Spiralia</taxon>
        <taxon>Lophotrochozoa</taxon>
        <taxon>Mollusca</taxon>
        <taxon>Bivalvia</taxon>
        <taxon>Autobranchia</taxon>
        <taxon>Pteriomorphia</taxon>
        <taxon>Mytilida</taxon>
        <taxon>Mytiloidea</taxon>
        <taxon>Mytilidae</taxon>
        <taxon>Mytilinae</taxon>
        <taxon>Mytilus</taxon>
    </lineage>
</organism>
<dbReference type="OrthoDB" id="6151726at2759"/>
<dbReference type="Proteomes" id="UP000683360">
    <property type="component" value="Unassembled WGS sequence"/>
</dbReference>
<keyword evidence="2" id="KW-1185">Reference proteome</keyword>
<reference evidence="1" key="1">
    <citation type="submission" date="2021-03" db="EMBL/GenBank/DDBJ databases">
        <authorList>
            <person name="Bekaert M."/>
        </authorList>
    </citation>
    <scope>NUCLEOTIDE SEQUENCE</scope>
</reference>
<protein>
    <submittedName>
        <fullName evidence="1">Uncharacterized protein</fullName>
    </submittedName>
</protein>
<evidence type="ECO:0000313" key="1">
    <source>
        <dbReference type="EMBL" id="CAG2192121.1"/>
    </source>
</evidence>
<sequence>MDPIYQVYISIDDATDTELHIRILTESKAILTVITAAEGYKSSPDNQKELHTKSLYHSKEDCSAMKNSSPTILLKKEKPRHSRNRLAVVAGPAPKQPTVLAKRYAVDRSTLQQRDTVAELLPQQPDAAVNQIVGLPTILMKKEKPRPSRNRLAAVAGPVPKQSTIRAEAALQQPNAISGPSLQPPTAIAGPSLQQPNAISVPALQPPNAIAGHILWQPDAVVDQLEDEAVELAHLNVVRSKRLKAKKRPIPLLDLIYENQLEYNKFITKKVPKLLKMLGVSSDSDSD</sequence>
<accession>A0A8S3QA68</accession>
<evidence type="ECO:0000313" key="2">
    <source>
        <dbReference type="Proteomes" id="UP000683360"/>
    </source>
</evidence>
<comment type="caution">
    <text evidence="1">The sequence shown here is derived from an EMBL/GenBank/DDBJ whole genome shotgun (WGS) entry which is preliminary data.</text>
</comment>
<dbReference type="EMBL" id="CAJPWZ010000380">
    <property type="protein sequence ID" value="CAG2192121.1"/>
    <property type="molecule type" value="Genomic_DNA"/>
</dbReference>